<evidence type="ECO:0000256" key="3">
    <source>
        <dbReference type="ARBA" id="ARBA00022729"/>
    </source>
</evidence>
<sequence>MHLLRDKVQFVNTIAHEGKVVVVATDTDGKIWYTIKQDGFEDSYLNTPADQRTGWEDWQELEFPNEAEDDQSVIDKETKELTHQAETSTFILRTRYRTQNQSAAFPVQLVSATGHLYVFRQSKADATETTPNTLLVDRFVLDGMTNQLVRKLDVRFKRSRQKYQPIASMKKNANGGLSNIDSLDFRDADGKPFYEPTTELTLIENLHKGWFSVVLLPTNEHDNYRWHIFAYNSHTQKVELTSIRASAEGLFDFKDYTVLEPRPEAKNALIPRSIPGIIKRKLDLNGVEVANGLSATKYDIQKEQQTKDGMQLLKDSTKVMVAIPTKQGNVATLSFAVAADGTLSEIDQNPDNTEILRSNSRDLLLPLNTLDEIKAIGDSTPPPQAKITGIERGYEDKVQIVSSPSSGLKTGDTVKIANTQSYNGHYQIISIDGDTFEIAAEWVNSEIGSWEVVPKTETGLVFDGMITEVERVADGKLHITAFNHGLEAGDEVQIVDTTGYDGTYGVTKIDDENFTINDLFWKAGEAVNLKLESRKRRGVMFNGVDEYIKTPALELTPPSEEFSFGYTCSAWVYVSATGSGEQIILGEEHEHIQLLVNNGTVALKVKCANGVGLTRDTTTIPRGQWVHYAGIISSDAASDKTILTLCKNGQQVGTPTEVASLFDPPENWQPEFLIGKSFAGKIADVQVWDKVRTVKEIKDSMYLQLTGKEVDLVGYWRLGAITGDTERTVVDFSVYGNDGTVYGDAFVSAITLNRTLGDGTTQAVKYSNDDLVAVSARATYIETFEFKTNPNVNPNNVDGQNGKLFTFSYWGKKSRSAFERIEQKLFTIETSDFQSLGNDWYKATCRFTVPDGVAMMRSFELGHVQGTWSTLEIRKHRVQLVSDSITEVNYTDSVSLSTLADNYAELPGQLKTLEQKELEEAKLLKEKRKLEDKLAQLGDLPSLQQEIAALETEVASLKQQEQTLRTEYESPLNYWCYIENTSYNSTGQLQTFNNPDRNFTGVSLYEYGIKKTDQQWKFVSASDGYYYLKNKSTGDAKVLITSRPRPFRNLGLSKFEMVESNNSPLVQWQIVSAGDGYYYIHNKSLDNDYNNGAYARYSLTRLFSSLLPPVNMEAVSNSQASKWKLDKQEPQNIIAINTAQSMWEEKKEQLQTKAYELEEKQETLNAKESNKQPLEDRLKEVIEELNQVQSELNTANTTVIKTVSTTQQTPQTLPTLHTVSNGSQKGLVTKGALLGFASPATRIAAIETCEGNVQLSYFDNQGRMRQTNFDATSDSRNTTFEQWLRDQLPVALKFADNNDKIQLANPVALGESWTVEAWFYFASEPGRKILLGSTDDSSPVVIEEKSKLGTRVNGTFYDSGYSLERLTPGWHHLAAVGKDSTTLFYIDGRQVADVKQAYIDAATDDTSKEQRRTTICQATDINISTIGNSTNGSEQFGKLAEVRVWNLALSKAEIAINSKTRLSGNEPGLIAYYPLNEGTGTEVRDLTGSTNTGSTNTGSSNNSTDTDAATIENLEHKVMHFDGVDDYVAIAAHKNPTSAITVSLWAKSNTENWNQNGCLASKRDAYIIHPREGIKAISVYLESNGWKLLTYTPSDIKQWHHYAVTFDGKTQKFYIDGVEVASGEISTTTAGLIKEDTGELCLGRDDGLSRYFNGQIAEVRIWNKARSAEEIQADMYQRLTGQESGLVGYWPLNQIQTEGDQQKVIDLTGNNHGTVKGAILKDDKTLPISSNTDSANSSTVPISSNTDSANSSTVTDAISGNNGTVIGSIWWGCAAPIGNLGHKVMQFDGVDDYVEVNNFPYVQLGTGYNATFEVWVKSNSPGMIFAKNTDWNSSNNYEFSIDIQPSGQLRFRGQLSNISVKDGIWHHIAVVANGNSGEFYVDGNPQGTFSVRDNSQKQVSLLIGTRRRHNSSTLGDFFNGQISELRIWNKARTAQEIKADMHQRLTGKESGLVGYWPLNHIEPEGDTIKVLDLTGNNNHGTVHGVILKNDQNLPIGSNALVSAEYKTITIDKVTNRKSAIMRRFFAYPALNGVELLPDKRIEKLELKWIGNAQFAPTLLGYIEGAPPIPSENLTVDIDYTSATSVELAISEDVEFSWNRSQDAGLGANIEGFIGTAGEVYAGLGVETQVGEWKAGFAGNLDFSYQWQNESNITSSSALSMSDLLELRGTPESTVKFPHLGQRFIPKNVGYALVVSGLADVFITRLQRSKKMIGYQVQPVDGIPPDVNTITFLINPAYTMNGSLDGMTGSSASSDRFFRHVPEMRAQYGSLYPTSYYRLQEAYDLKQQIENEDKRRESYFAQFNAGLVDETSLNRNIDSGDAPQEIGVPREEDKPDQELTEEEKQAAQERQKEQFEQEAGAAADQQSEAAQQKQKEIDTKITDQEKRIHATDSFAGWQKRMENIQIRAGKRNIVNTYVWDADGGMRAEAQSFANTAEHTVGGSFTLNAGLGFLGEFTAGGLAAELTAQATINMTQTMSKTEARSKGIELYVDTSGVESKAITDENDYPLQPGEKVDRYRFMTFYLEGSTQNFNDFFTYVVDPEWLASNDEEARALRQAKGKANKTWRVLHRVTYVERPALMGFARDVHQTSTEDGVAIAVVNYFQDISQKQKVLETKVDQLLTMLKDIKS</sequence>
<dbReference type="InterPro" id="IPR051360">
    <property type="entry name" value="Neuronal_Pentraxin_Related"/>
</dbReference>
<evidence type="ECO:0000313" key="9">
    <source>
        <dbReference type="EMBL" id="AOW98601.1"/>
    </source>
</evidence>
<organism evidence="9 10">
    <name type="scientific">Moorena producens PAL-8-15-08-1</name>
    <dbReference type="NCBI Taxonomy" id="1458985"/>
    <lineage>
        <taxon>Bacteria</taxon>
        <taxon>Bacillati</taxon>
        <taxon>Cyanobacteriota</taxon>
        <taxon>Cyanophyceae</taxon>
        <taxon>Coleofasciculales</taxon>
        <taxon>Coleofasciculaceae</taxon>
        <taxon>Moorena</taxon>
    </lineage>
</organism>
<dbReference type="EMBL" id="CP017599">
    <property type="protein sequence ID" value="AOW98601.1"/>
    <property type="molecule type" value="Genomic_DNA"/>
</dbReference>
<reference evidence="10" key="1">
    <citation type="submission" date="2016-10" db="EMBL/GenBank/DDBJ databases">
        <title>Comparative genomics uncovers the prolific and rare metabolic potential of the cyanobacterial genus Moorea.</title>
        <authorList>
            <person name="Leao T."/>
            <person name="Castelao G."/>
            <person name="Korobeynikov A."/>
            <person name="Monroe E.A."/>
            <person name="Podell S."/>
            <person name="Glukhov E."/>
            <person name="Allen E."/>
            <person name="Gerwick W.H."/>
            <person name="Gerwick L."/>
        </authorList>
    </citation>
    <scope>NUCLEOTIDE SEQUENCE [LARGE SCALE GENOMIC DNA]</scope>
    <source>
        <strain evidence="10">PAL-8-15-08-1</strain>
    </source>
</reference>
<dbReference type="SUPFAM" id="SSF50370">
    <property type="entry name" value="Ricin B-like lectins"/>
    <property type="match status" value="1"/>
</dbReference>
<feature type="compositionally biased region" description="Low complexity" evidence="7">
    <location>
        <begin position="2356"/>
        <end position="2371"/>
    </location>
</feature>
<feature type="compositionally biased region" description="Basic and acidic residues" evidence="7">
    <location>
        <begin position="2372"/>
        <end position="2382"/>
    </location>
</feature>
<dbReference type="Gene3D" id="2.40.30.20">
    <property type="match status" value="1"/>
</dbReference>
<evidence type="ECO:0000256" key="6">
    <source>
        <dbReference type="SAM" id="Coils"/>
    </source>
</evidence>
<evidence type="ECO:0000256" key="5">
    <source>
        <dbReference type="ARBA" id="ARBA00023157"/>
    </source>
</evidence>
<evidence type="ECO:0000313" key="10">
    <source>
        <dbReference type="Proteomes" id="UP000177870"/>
    </source>
</evidence>
<dbReference type="InterPro" id="IPR035992">
    <property type="entry name" value="Ricin_B-like_lectins"/>
</dbReference>
<dbReference type="InterPro" id="IPR006558">
    <property type="entry name" value="LamG-like"/>
</dbReference>
<comment type="cofactor">
    <cofactor evidence="1">
        <name>Ca(2+)</name>
        <dbReference type="ChEBI" id="CHEBI:29108"/>
    </cofactor>
</comment>
<keyword evidence="5" id="KW-1015">Disulfide bond</keyword>
<keyword evidence="3" id="KW-0732">Signal</keyword>
<dbReference type="GO" id="GO:0046872">
    <property type="term" value="F:metal ion binding"/>
    <property type="evidence" value="ECO:0007669"/>
    <property type="project" value="UniProtKB-KW"/>
</dbReference>
<keyword evidence="4" id="KW-0106">Calcium</keyword>
<dbReference type="RefSeq" id="WP_070391108.1">
    <property type="nucleotide sequence ID" value="NZ_CP017599.1"/>
</dbReference>
<evidence type="ECO:0000256" key="7">
    <source>
        <dbReference type="SAM" id="MobiDB-lite"/>
    </source>
</evidence>
<accession>A0A1D8TLS5</accession>
<feature type="domain" description="LamG-like jellyroll fold" evidence="8">
    <location>
        <begin position="1811"/>
        <end position="1935"/>
    </location>
</feature>
<feature type="domain" description="LamG-like jellyroll fold" evidence="8">
    <location>
        <begin position="1538"/>
        <end position="1669"/>
    </location>
</feature>
<feature type="region of interest" description="Disordered" evidence="7">
    <location>
        <begin position="1730"/>
        <end position="1753"/>
    </location>
</feature>
<evidence type="ECO:0000259" key="8">
    <source>
        <dbReference type="SMART" id="SM00560"/>
    </source>
</evidence>
<dbReference type="KEGG" id="mpro:BJP34_03285"/>
<dbReference type="PANTHER" id="PTHR19277:SF125">
    <property type="entry name" value="B6"/>
    <property type="match status" value="1"/>
</dbReference>
<proteinExistence type="predicted"/>
<keyword evidence="6" id="KW-0175">Coiled coil</keyword>
<feature type="region of interest" description="Disordered" evidence="7">
    <location>
        <begin position="1485"/>
        <end position="1505"/>
    </location>
</feature>
<dbReference type="Proteomes" id="UP000177870">
    <property type="component" value="Chromosome"/>
</dbReference>
<dbReference type="InterPro" id="IPR013320">
    <property type="entry name" value="ConA-like_dom_sf"/>
</dbReference>
<dbReference type="PANTHER" id="PTHR19277">
    <property type="entry name" value="PENTRAXIN"/>
    <property type="match status" value="1"/>
</dbReference>
<feature type="region of interest" description="Disordered" evidence="7">
    <location>
        <begin position="2311"/>
        <end position="2382"/>
    </location>
</feature>
<dbReference type="OrthoDB" id="463714at2"/>
<evidence type="ECO:0000256" key="4">
    <source>
        <dbReference type="ARBA" id="ARBA00022837"/>
    </source>
</evidence>
<dbReference type="Gene3D" id="2.60.120.200">
    <property type="match status" value="4"/>
</dbReference>
<name>A0A1D8TLS5_9CYAN</name>
<feature type="compositionally biased region" description="Low complexity" evidence="7">
    <location>
        <begin position="1487"/>
        <end position="1504"/>
    </location>
</feature>
<evidence type="ECO:0000256" key="1">
    <source>
        <dbReference type="ARBA" id="ARBA00001913"/>
    </source>
</evidence>
<feature type="coiled-coil region" evidence="6">
    <location>
        <begin position="1140"/>
        <end position="1198"/>
    </location>
</feature>
<feature type="coiled-coil region" evidence="6">
    <location>
        <begin position="913"/>
        <end position="967"/>
    </location>
</feature>
<gene>
    <name evidence="9" type="ORF">BJP34_03285</name>
</gene>
<keyword evidence="2" id="KW-0479">Metal-binding</keyword>
<evidence type="ECO:0000256" key="2">
    <source>
        <dbReference type="ARBA" id="ARBA00022723"/>
    </source>
</evidence>
<dbReference type="Pfam" id="PF13385">
    <property type="entry name" value="Laminin_G_3"/>
    <property type="match status" value="4"/>
</dbReference>
<feature type="domain" description="LamG-like jellyroll fold" evidence="8">
    <location>
        <begin position="1311"/>
        <end position="1452"/>
    </location>
</feature>
<dbReference type="STRING" id="1458985.BJP34_03285"/>
<protein>
    <recommendedName>
        <fullName evidence="8">LamG-like jellyroll fold domain-containing protein</fullName>
    </recommendedName>
</protein>
<dbReference type="SMART" id="SM00560">
    <property type="entry name" value="LamGL"/>
    <property type="match status" value="3"/>
</dbReference>
<feature type="compositionally biased region" description="Basic and acidic residues" evidence="7">
    <location>
        <begin position="2327"/>
        <end position="2354"/>
    </location>
</feature>
<dbReference type="InterPro" id="IPR023366">
    <property type="entry name" value="ATP_synth_asu-like_sf"/>
</dbReference>
<dbReference type="Gene3D" id="2.80.10.50">
    <property type="match status" value="1"/>
</dbReference>
<dbReference type="CDD" id="cd00161">
    <property type="entry name" value="beta-trefoil_Ricin-like"/>
    <property type="match status" value="1"/>
</dbReference>
<dbReference type="SUPFAM" id="SSF49899">
    <property type="entry name" value="Concanavalin A-like lectins/glucanases"/>
    <property type="match status" value="4"/>
</dbReference>